<sequence>MMDVQHDPARRAEIRAFVRAHHPDVGGDPETFKAGLARLRGRPTGPRFDAPIVVEVRPRGLRGLVHRVRCRWRRRHGPPRVR</sequence>
<organism evidence="1 2">
    <name type="scientific">Saccharopolyspora dendranthemae</name>
    <dbReference type="NCBI Taxonomy" id="1181886"/>
    <lineage>
        <taxon>Bacteria</taxon>
        <taxon>Bacillati</taxon>
        <taxon>Actinomycetota</taxon>
        <taxon>Actinomycetes</taxon>
        <taxon>Pseudonocardiales</taxon>
        <taxon>Pseudonocardiaceae</taxon>
        <taxon>Saccharopolyspora</taxon>
    </lineage>
</organism>
<gene>
    <name evidence="1" type="ORF">FHU35_14304</name>
</gene>
<dbReference type="RefSeq" id="WP_145742079.1">
    <property type="nucleotide sequence ID" value="NZ_VIWX01000004.1"/>
</dbReference>
<dbReference type="EMBL" id="VIWX01000004">
    <property type="protein sequence ID" value="TWF94022.1"/>
    <property type="molecule type" value="Genomic_DNA"/>
</dbReference>
<evidence type="ECO:0000313" key="2">
    <source>
        <dbReference type="Proteomes" id="UP000316184"/>
    </source>
</evidence>
<accession>A0A561U3T7</accession>
<evidence type="ECO:0000313" key="1">
    <source>
        <dbReference type="EMBL" id="TWF94022.1"/>
    </source>
</evidence>
<name>A0A561U3T7_9PSEU</name>
<keyword evidence="2" id="KW-1185">Reference proteome</keyword>
<proteinExistence type="predicted"/>
<dbReference type="OrthoDB" id="5198651at2"/>
<comment type="caution">
    <text evidence="1">The sequence shown here is derived from an EMBL/GenBank/DDBJ whole genome shotgun (WGS) entry which is preliminary data.</text>
</comment>
<protein>
    <submittedName>
        <fullName evidence="1">Uncharacterized protein</fullName>
    </submittedName>
</protein>
<dbReference type="AlphaFoldDB" id="A0A561U3T7"/>
<dbReference type="Proteomes" id="UP000316184">
    <property type="component" value="Unassembled WGS sequence"/>
</dbReference>
<reference evidence="1 2" key="1">
    <citation type="submission" date="2019-06" db="EMBL/GenBank/DDBJ databases">
        <title>Sequencing the genomes of 1000 actinobacteria strains.</title>
        <authorList>
            <person name="Klenk H.-P."/>
        </authorList>
    </citation>
    <scope>NUCLEOTIDE SEQUENCE [LARGE SCALE GENOMIC DNA]</scope>
    <source>
        <strain evidence="1 2">DSM 46699</strain>
    </source>
</reference>